<dbReference type="AlphaFoldDB" id="A0AA94JCJ8"/>
<dbReference type="Pfam" id="PF09864">
    <property type="entry name" value="MliC"/>
    <property type="match status" value="1"/>
</dbReference>
<dbReference type="Gene3D" id="2.40.128.200">
    <property type="match status" value="1"/>
</dbReference>
<name>A0AA94JCJ8_9GAMM</name>
<keyword evidence="4" id="KW-0449">Lipoprotein</keyword>
<dbReference type="Proteomes" id="UP000286680">
    <property type="component" value="Unassembled WGS sequence"/>
</dbReference>
<feature type="domain" description="DUF306" evidence="6">
    <location>
        <begin position="200"/>
        <end position="303"/>
    </location>
</feature>
<evidence type="ECO:0000313" key="8">
    <source>
        <dbReference type="EMBL" id="RUO40258.1"/>
    </source>
</evidence>
<reference evidence="9" key="1">
    <citation type="journal article" date="2018" name="Front. Microbiol.">
        <title>Genome-Based Analysis Reveals the Taxonomy and Diversity of the Family Idiomarinaceae.</title>
        <authorList>
            <person name="Liu Y."/>
            <person name="Lai Q."/>
            <person name="Shao Z."/>
        </authorList>
    </citation>
    <scope>NUCLEOTIDE SEQUENCE [LARGE SCALE GENOMIC DNA]</scope>
    <source>
        <strain evidence="9">SN-14</strain>
    </source>
</reference>
<organism evidence="8 9">
    <name type="scientific">Idiomarina aquatica</name>
    <dbReference type="NCBI Taxonomy" id="1327752"/>
    <lineage>
        <taxon>Bacteria</taxon>
        <taxon>Pseudomonadati</taxon>
        <taxon>Pseudomonadota</taxon>
        <taxon>Gammaproteobacteria</taxon>
        <taxon>Alteromonadales</taxon>
        <taxon>Idiomarinaceae</taxon>
        <taxon>Idiomarina</taxon>
    </lineage>
</organism>
<dbReference type="PROSITE" id="PS51257">
    <property type="entry name" value="PROKAR_LIPOPROTEIN"/>
    <property type="match status" value="1"/>
</dbReference>
<dbReference type="InterPro" id="IPR018660">
    <property type="entry name" value="MliC"/>
</dbReference>
<dbReference type="Gene3D" id="2.40.128.270">
    <property type="match status" value="1"/>
</dbReference>
<evidence type="ECO:0000256" key="2">
    <source>
        <dbReference type="ARBA" id="ARBA00023136"/>
    </source>
</evidence>
<proteinExistence type="predicted"/>
<evidence type="ECO:0000256" key="3">
    <source>
        <dbReference type="ARBA" id="ARBA00023139"/>
    </source>
</evidence>
<evidence type="ECO:0008006" key="10">
    <source>
        <dbReference type="Google" id="ProtNLM"/>
    </source>
</evidence>
<dbReference type="PANTHER" id="PTHR35535">
    <property type="entry name" value="HEAT SHOCK PROTEIN HSLJ"/>
    <property type="match status" value="1"/>
</dbReference>
<dbReference type="InterPro" id="IPR036328">
    <property type="entry name" value="MliC_sf"/>
</dbReference>
<protein>
    <recommendedName>
        <fullName evidence="10">Heat shock protein HslJ</fullName>
    </recommendedName>
</protein>
<evidence type="ECO:0000259" key="7">
    <source>
        <dbReference type="Pfam" id="PF09864"/>
    </source>
</evidence>
<feature type="domain" description="C-type lysozyme inhibitor" evidence="7">
    <location>
        <begin position="33"/>
        <end position="95"/>
    </location>
</feature>
<dbReference type="InterPro" id="IPR038670">
    <property type="entry name" value="HslJ-like_sf"/>
</dbReference>
<sequence>MRMRFKPVIGMTCLGLLLSSCSVMKTSPEPTAYDCGIQPITVVYDDQNVTLSMRSEQQVLAPVKSASGARFVSTDERTEYWSKGHEAQVTWKGEALPQCIERGYLPRAIALRGNEPFWLLTINQHQASYTTPSGEEEFAVDQMDKKQQTGGWQIEIDDLGHLTMTQKVCYDSMSGKAFPYHASGKFNGVSVQGCGGDTEQLIQGQPWQIESLSGIAERLLAKPELQFLPQGRLVGSDGCNRFFGHYSVQGEIPRLNIVGSTKRLCTQETMDLAQKFTELLNNTVKVDIKDNSIVLVANDGQQLSLKPAY</sequence>
<dbReference type="EMBL" id="PIPS01000004">
    <property type="protein sequence ID" value="RUO40258.1"/>
    <property type="molecule type" value="Genomic_DNA"/>
</dbReference>
<evidence type="ECO:0000313" key="9">
    <source>
        <dbReference type="Proteomes" id="UP000286680"/>
    </source>
</evidence>
<evidence type="ECO:0000256" key="4">
    <source>
        <dbReference type="ARBA" id="ARBA00023288"/>
    </source>
</evidence>
<evidence type="ECO:0000256" key="1">
    <source>
        <dbReference type="ARBA" id="ARBA00022729"/>
    </source>
</evidence>
<evidence type="ECO:0000259" key="6">
    <source>
        <dbReference type="Pfam" id="PF03724"/>
    </source>
</evidence>
<dbReference type="Pfam" id="PF03724">
    <property type="entry name" value="META"/>
    <property type="match status" value="1"/>
</dbReference>
<accession>A0AA94JCJ8</accession>
<feature type="signal peptide" evidence="5">
    <location>
        <begin position="1"/>
        <end position="25"/>
    </location>
</feature>
<dbReference type="PANTHER" id="PTHR35535:SF1">
    <property type="entry name" value="HEAT SHOCK PROTEIN HSLJ"/>
    <property type="match status" value="1"/>
</dbReference>
<evidence type="ECO:0000256" key="5">
    <source>
        <dbReference type="SAM" id="SignalP"/>
    </source>
</evidence>
<dbReference type="SUPFAM" id="SSF141488">
    <property type="entry name" value="YdhA-like"/>
    <property type="match status" value="1"/>
</dbReference>
<gene>
    <name evidence="8" type="ORF">CWE23_11660</name>
</gene>
<keyword evidence="1 5" id="KW-0732">Signal</keyword>
<comment type="caution">
    <text evidence="8">The sequence shown here is derived from an EMBL/GenBank/DDBJ whole genome shotgun (WGS) entry which is preliminary data.</text>
</comment>
<dbReference type="InterPro" id="IPR053147">
    <property type="entry name" value="Hsp_HslJ-like"/>
</dbReference>
<keyword evidence="2" id="KW-0472">Membrane</keyword>
<feature type="chain" id="PRO_5041689437" description="Heat shock protein HslJ" evidence="5">
    <location>
        <begin position="26"/>
        <end position="309"/>
    </location>
</feature>
<dbReference type="InterPro" id="IPR005184">
    <property type="entry name" value="DUF306_Meta_HslJ"/>
</dbReference>
<keyword evidence="9" id="KW-1185">Reference proteome</keyword>
<keyword evidence="3" id="KW-0564">Palmitate</keyword>